<proteinExistence type="predicted"/>
<feature type="compositionally biased region" description="Basic and acidic residues" evidence="1">
    <location>
        <begin position="127"/>
        <end position="149"/>
    </location>
</feature>
<dbReference type="AlphaFoldDB" id="A0A6I2UDL8"/>
<organism evidence="3 4">
    <name type="scientific">Ruthenibacterium lactatiformans</name>
    <dbReference type="NCBI Taxonomy" id="1550024"/>
    <lineage>
        <taxon>Bacteria</taxon>
        <taxon>Bacillati</taxon>
        <taxon>Bacillota</taxon>
        <taxon>Clostridia</taxon>
        <taxon>Eubacteriales</taxon>
        <taxon>Oscillospiraceae</taxon>
        <taxon>Ruthenibacterium</taxon>
    </lineage>
</organism>
<dbReference type="Proteomes" id="UP000431913">
    <property type="component" value="Unassembled WGS sequence"/>
</dbReference>
<dbReference type="PROSITE" id="PS51257">
    <property type="entry name" value="PROKAR_LIPOPROTEIN"/>
    <property type="match status" value="1"/>
</dbReference>
<dbReference type="EMBL" id="VUNJ01000031">
    <property type="protein sequence ID" value="MST93530.1"/>
    <property type="molecule type" value="Genomic_DNA"/>
</dbReference>
<evidence type="ECO:0000313" key="3">
    <source>
        <dbReference type="EMBL" id="MST93530.1"/>
    </source>
</evidence>
<keyword evidence="2" id="KW-0812">Transmembrane</keyword>
<name>A0A6I2UDL8_9FIRM</name>
<feature type="transmembrane region" description="Helical" evidence="2">
    <location>
        <begin position="53"/>
        <end position="77"/>
    </location>
</feature>
<comment type="caution">
    <text evidence="3">The sequence shown here is derived from an EMBL/GenBank/DDBJ whole genome shotgun (WGS) entry which is preliminary data.</text>
</comment>
<evidence type="ECO:0000256" key="1">
    <source>
        <dbReference type="SAM" id="MobiDB-lite"/>
    </source>
</evidence>
<accession>A0A6I2UDL8</accession>
<protein>
    <submittedName>
        <fullName evidence="3">Uncharacterized protein</fullName>
    </submittedName>
</protein>
<evidence type="ECO:0000313" key="4">
    <source>
        <dbReference type="Proteomes" id="UP000431913"/>
    </source>
</evidence>
<sequence length="173" mass="18888">MQKRRMPRNVKRASGTVVCAGLLLSGCSGHPLADTAREALQAVTAGEALPAPLARAYLLLSLSLALNAVMVLCWAGGQLARLGRLVRRMTARQKKEIVVKVEQMAPNRSTVQCDSPMPETPFIIPEPEQKTEIRAKKPERRSSRQEKGQAVKQPVPKMEIPNILKELETGGCA</sequence>
<keyword evidence="2" id="KW-0472">Membrane</keyword>
<reference evidence="3 4" key="1">
    <citation type="submission" date="2019-08" db="EMBL/GenBank/DDBJ databases">
        <title>In-depth cultivation of the pig gut microbiome towards novel bacterial diversity and tailored functional studies.</title>
        <authorList>
            <person name="Wylensek D."/>
            <person name="Hitch T.C.A."/>
            <person name="Clavel T."/>
        </authorList>
    </citation>
    <scope>NUCLEOTIDE SEQUENCE [LARGE SCALE GENOMIC DNA]</scope>
    <source>
        <strain evidence="3 4">WCA3-601-WT-6J</strain>
    </source>
</reference>
<dbReference type="RefSeq" id="WP_154524170.1">
    <property type="nucleotide sequence ID" value="NZ_VUNJ01000031.1"/>
</dbReference>
<keyword evidence="2" id="KW-1133">Transmembrane helix</keyword>
<evidence type="ECO:0000256" key="2">
    <source>
        <dbReference type="SAM" id="Phobius"/>
    </source>
</evidence>
<gene>
    <name evidence="3" type="ORF">FYJ76_16585</name>
</gene>
<feature type="region of interest" description="Disordered" evidence="1">
    <location>
        <begin position="109"/>
        <end position="160"/>
    </location>
</feature>